<feature type="domain" description="VWFA" evidence="1">
    <location>
        <begin position="14"/>
        <end position="213"/>
    </location>
</feature>
<dbReference type="InterPro" id="IPR002035">
    <property type="entry name" value="VWF_A"/>
</dbReference>
<dbReference type="Pfam" id="PF00092">
    <property type="entry name" value="VWA"/>
    <property type="match status" value="1"/>
</dbReference>
<organism evidence="2">
    <name type="scientific">marine metagenome</name>
    <dbReference type="NCBI Taxonomy" id="408172"/>
    <lineage>
        <taxon>unclassified sequences</taxon>
        <taxon>metagenomes</taxon>
        <taxon>ecological metagenomes</taxon>
    </lineage>
</organism>
<dbReference type="GO" id="GO:0005737">
    <property type="term" value="C:cytoplasm"/>
    <property type="evidence" value="ECO:0007669"/>
    <property type="project" value="TreeGrafter"/>
</dbReference>
<dbReference type="PANTHER" id="PTHR47763">
    <property type="entry name" value="ALPHA-PROTEIN KINASE VWKA"/>
    <property type="match status" value="1"/>
</dbReference>
<protein>
    <recommendedName>
        <fullName evidence="1">VWFA domain-containing protein</fullName>
    </recommendedName>
</protein>
<dbReference type="InterPro" id="IPR052969">
    <property type="entry name" value="Thr-specific_kinase-like"/>
</dbReference>
<dbReference type="EMBL" id="UINC01198095">
    <property type="protein sequence ID" value="SVE15897.1"/>
    <property type="molecule type" value="Genomic_DNA"/>
</dbReference>
<dbReference type="GO" id="GO:0004674">
    <property type="term" value="F:protein serine/threonine kinase activity"/>
    <property type="evidence" value="ECO:0007669"/>
    <property type="project" value="TreeGrafter"/>
</dbReference>
<sequence length="213" mass="23315">MSEQETKKTKGVVDIVFLMDATGSMSDCIDALKDNVSTFVDSMCESSQENPVRDWRAKGVGYRDFIDDASSALEDNPFVTEPEAVKTQLRALEARGGGDEAESLLDAIHHVANMGQTDKSAQGVDPNKWRYRSHATRVVIIFTDASYHPTTKDGGTLDDIALACTANRVLLFIFAPELDCYDELSSIDKSEYEAITINSGESAAEALARFTTE</sequence>
<dbReference type="PANTHER" id="PTHR47763:SF1">
    <property type="entry name" value="DUF659 DOMAIN-CONTAINING PROTEIN"/>
    <property type="match status" value="1"/>
</dbReference>
<accession>A0A383B700</accession>
<reference evidence="2" key="1">
    <citation type="submission" date="2018-05" db="EMBL/GenBank/DDBJ databases">
        <authorList>
            <person name="Lanie J.A."/>
            <person name="Ng W.-L."/>
            <person name="Kazmierczak K.M."/>
            <person name="Andrzejewski T.M."/>
            <person name="Davidsen T.M."/>
            <person name="Wayne K.J."/>
            <person name="Tettelin H."/>
            <person name="Glass J.I."/>
            <person name="Rusch D."/>
            <person name="Podicherti R."/>
            <person name="Tsui H.-C.T."/>
            <person name="Winkler M.E."/>
        </authorList>
    </citation>
    <scope>NUCLEOTIDE SEQUENCE</scope>
</reference>
<feature type="non-terminal residue" evidence="2">
    <location>
        <position position="213"/>
    </location>
</feature>
<gene>
    <name evidence="2" type="ORF">METZ01_LOCUS468751</name>
</gene>
<dbReference type="InterPro" id="IPR036465">
    <property type="entry name" value="vWFA_dom_sf"/>
</dbReference>
<evidence type="ECO:0000313" key="2">
    <source>
        <dbReference type="EMBL" id="SVE15897.1"/>
    </source>
</evidence>
<proteinExistence type="predicted"/>
<evidence type="ECO:0000259" key="1">
    <source>
        <dbReference type="PROSITE" id="PS50234"/>
    </source>
</evidence>
<dbReference type="Gene3D" id="3.40.50.410">
    <property type="entry name" value="von Willebrand factor, type A domain"/>
    <property type="match status" value="1"/>
</dbReference>
<dbReference type="CDD" id="cd00198">
    <property type="entry name" value="vWFA"/>
    <property type="match status" value="1"/>
</dbReference>
<name>A0A383B700_9ZZZZ</name>
<dbReference type="SUPFAM" id="SSF53300">
    <property type="entry name" value="vWA-like"/>
    <property type="match status" value="1"/>
</dbReference>
<dbReference type="PROSITE" id="PS50234">
    <property type="entry name" value="VWFA"/>
    <property type="match status" value="1"/>
</dbReference>
<dbReference type="AlphaFoldDB" id="A0A383B700"/>